<proteinExistence type="predicted"/>
<evidence type="ECO:0000313" key="3">
    <source>
        <dbReference type="Proteomes" id="UP000589738"/>
    </source>
</evidence>
<dbReference type="Pfam" id="PF08845">
    <property type="entry name" value="SymE_toxin"/>
    <property type="match status" value="1"/>
</dbReference>
<dbReference type="Proteomes" id="UP000589738">
    <property type="component" value="Unassembled WGS sequence"/>
</dbReference>
<name>A0A841N111_9FLAO</name>
<keyword evidence="3" id="KW-1185">Reference proteome</keyword>
<accession>A0A841N111</accession>
<gene>
    <name evidence="2" type="ORF">HNP36_001160</name>
</gene>
<protein>
    <submittedName>
        <fullName evidence="2">Toxic protein SymE</fullName>
    </submittedName>
</protein>
<evidence type="ECO:0000259" key="1">
    <source>
        <dbReference type="Pfam" id="PF08845"/>
    </source>
</evidence>
<dbReference type="GO" id="GO:0003723">
    <property type="term" value="F:RNA binding"/>
    <property type="evidence" value="ECO:0007669"/>
    <property type="project" value="InterPro"/>
</dbReference>
<sequence length="72" mass="8520">MMKKKISSQNKYKLFRSRNLKVFRKSFARAYYNEVFFPEIRIAGKWVQDCGFEAGDRVAVIVSENQIILKKV</sequence>
<dbReference type="EMBL" id="JACHLC010000001">
    <property type="protein sequence ID" value="MBB6370107.1"/>
    <property type="molecule type" value="Genomic_DNA"/>
</dbReference>
<dbReference type="RefSeq" id="WP_184159497.1">
    <property type="nucleotide sequence ID" value="NZ_JACHLC010000001.1"/>
</dbReference>
<dbReference type="InterPro" id="IPR014944">
    <property type="entry name" value="Toxin_SymE-like"/>
</dbReference>
<evidence type="ECO:0000313" key="2">
    <source>
        <dbReference type="EMBL" id="MBB6370107.1"/>
    </source>
</evidence>
<comment type="caution">
    <text evidence="2">The sequence shown here is derived from an EMBL/GenBank/DDBJ whole genome shotgun (WGS) entry which is preliminary data.</text>
</comment>
<dbReference type="GO" id="GO:0016788">
    <property type="term" value="F:hydrolase activity, acting on ester bonds"/>
    <property type="evidence" value="ECO:0007669"/>
    <property type="project" value="InterPro"/>
</dbReference>
<dbReference type="AlphaFoldDB" id="A0A841N111"/>
<dbReference type="GO" id="GO:0005737">
    <property type="term" value="C:cytoplasm"/>
    <property type="evidence" value="ECO:0007669"/>
    <property type="project" value="InterPro"/>
</dbReference>
<feature type="domain" description="Toxin SymE-like" evidence="1">
    <location>
        <begin position="37"/>
        <end position="70"/>
    </location>
</feature>
<dbReference type="GO" id="GO:0016070">
    <property type="term" value="P:RNA metabolic process"/>
    <property type="evidence" value="ECO:0007669"/>
    <property type="project" value="InterPro"/>
</dbReference>
<reference evidence="2 3" key="1">
    <citation type="submission" date="2020-08" db="EMBL/GenBank/DDBJ databases">
        <title>Functional genomics of gut bacteria from endangered species of beetles.</title>
        <authorList>
            <person name="Carlos-Shanley C."/>
        </authorList>
    </citation>
    <scope>NUCLEOTIDE SEQUENCE [LARGE SCALE GENOMIC DNA]</scope>
    <source>
        <strain evidence="2 3">S00136</strain>
    </source>
</reference>
<organism evidence="2 3">
    <name type="scientific">Chryseobacterium shigense</name>
    <dbReference type="NCBI Taxonomy" id="297244"/>
    <lineage>
        <taxon>Bacteria</taxon>
        <taxon>Pseudomonadati</taxon>
        <taxon>Bacteroidota</taxon>
        <taxon>Flavobacteriia</taxon>
        <taxon>Flavobacteriales</taxon>
        <taxon>Weeksellaceae</taxon>
        <taxon>Chryseobacterium group</taxon>
        <taxon>Chryseobacterium</taxon>
    </lineage>
</organism>